<comment type="subcellular location">
    <subcellularLocation>
        <location evidence="1">Membrane</location>
        <topology evidence="1">Multi-pass membrane protein</topology>
    </subcellularLocation>
</comment>
<dbReference type="Pfam" id="PF07690">
    <property type="entry name" value="MFS_1"/>
    <property type="match status" value="1"/>
</dbReference>
<gene>
    <name evidence="8" type="ORF">OKIOD_LOCUS4285</name>
</gene>
<dbReference type="Gene3D" id="1.20.1250.20">
    <property type="entry name" value="MFS general substrate transporter like domains"/>
    <property type="match status" value="1"/>
</dbReference>
<organism evidence="8 9">
    <name type="scientific">Oikopleura dioica</name>
    <name type="common">Tunicate</name>
    <dbReference type="NCBI Taxonomy" id="34765"/>
    <lineage>
        <taxon>Eukaryota</taxon>
        <taxon>Metazoa</taxon>
        <taxon>Chordata</taxon>
        <taxon>Tunicata</taxon>
        <taxon>Appendicularia</taxon>
        <taxon>Copelata</taxon>
        <taxon>Oikopleuridae</taxon>
        <taxon>Oikopleura</taxon>
    </lineage>
</organism>
<keyword evidence="3 6" id="KW-0812">Transmembrane</keyword>
<reference evidence="8 9" key="1">
    <citation type="submission" date="2021-04" db="EMBL/GenBank/DDBJ databases">
        <authorList>
            <person name="Bliznina A."/>
        </authorList>
    </citation>
    <scope>NUCLEOTIDE SEQUENCE [LARGE SCALE GENOMIC DNA]</scope>
</reference>
<evidence type="ECO:0000259" key="7">
    <source>
        <dbReference type="PROSITE" id="PS50850"/>
    </source>
</evidence>
<dbReference type="PANTHER" id="PTHR23506">
    <property type="entry name" value="GH10249P"/>
    <property type="match status" value="1"/>
</dbReference>
<evidence type="ECO:0000256" key="3">
    <source>
        <dbReference type="ARBA" id="ARBA00022692"/>
    </source>
</evidence>
<dbReference type="InterPro" id="IPR020846">
    <property type="entry name" value="MFS_dom"/>
</dbReference>
<evidence type="ECO:0000256" key="4">
    <source>
        <dbReference type="ARBA" id="ARBA00022989"/>
    </source>
</evidence>
<evidence type="ECO:0000256" key="5">
    <source>
        <dbReference type="ARBA" id="ARBA00023136"/>
    </source>
</evidence>
<dbReference type="InterPro" id="IPR036259">
    <property type="entry name" value="MFS_trans_sf"/>
</dbReference>
<accession>A0ABN7S210</accession>
<evidence type="ECO:0000256" key="2">
    <source>
        <dbReference type="ARBA" id="ARBA00022448"/>
    </source>
</evidence>
<feature type="transmembrane region" description="Helical" evidence="6">
    <location>
        <begin position="121"/>
        <end position="138"/>
    </location>
</feature>
<dbReference type="PROSITE" id="PS50850">
    <property type="entry name" value="MFS"/>
    <property type="match status" value="1"/>
</dbReference>
<dbReference type="PANTHER" id="PTHR23506:SF26">
    <property type="entry name" value="MFS-TYPE TRANSPORTER SLC18B1"/>
    <property type="match status" value="1"/>
</dbReference>
<evidence type="ECO:0000313" key="9">
    <source>
        <dbReference type="Proteomes" id="UP001158576"/>
    </source>
</evidence>
<proteinExistence type="predicted"/>
<feature type="transmembrane region" description="Helical" evidence="6">
    <location>
        <begin position="90"/>
        <end position="114"/>
    </location>
</feature>
<protein>
    <submittedName>
        <fullName evidence="8">Oidioi.mRNA.OKI2018_I69.PAR.g12727.t1.cds</fullName>
    </submittedName>
</protein>
<feature type="transmembrane region" description="Helical" evidence="6">
    <location>
        <begin position="54"/>
        <end position="78"/>
    </location>
</feature>
<dbReference type="InterPro" id="IPR011701">
    <property type="entry name" value="MFS"/>
</dbReference>
<dbReference type="SUPFAM" id="SSF103473">
    <property type="entry name" value="MFS general substrate transporter"/>
    <property type="match status" value="1"/>
</dbReference>
<dbReference type="EMBL" id="OU015568">
    <property type="protein sequence ID" value="CAG5090817.1"/>
    <property type="molecule type" value="Genomic_DNA"/>
</dbReference>
<feature type="domain" description="Major facilitator superfamily (MFS) profile" evidence="7">
    <location>
        <begin position="56"/>
        <end position="139"/>
    </location>
</feature>
<evidence type="ECO:0000256" key="6">
    <source>
        <dbReference type="SAM" id="Phobius"/>
    </source>
</evidence>
<dbReference type="Proteomes" id="UP001158576">
    <property type="component" value="Chromosome PAR"/>
</dbReference>
<evidence type="ECO:0000313" key="8">
    <source>
        <dbReference type="EMBL" id="CAG5090817.1"/>
    </source>
</evidence>
<sequence length="139" mass="15408">MENSGRQASTQVNDVDQEVLQSSLRRPGQRRRQRPGVSVSFREPERLPIRRYQLIVLSMCCYINFTSNMSFTILASFFDENATKHGLSKTQIGFIVAIYAGIATVGCPIFGIYLAKLGKKFTLIAGLMCASVCAGLFAF</sequence>
<keyword evidence="4 6" id="KW-1133">Transmembrane helix</keyword>
<evidence type="ECO:0000256" key="1">
    <source>
        <dbReference type="ARBA" id="ARBA00004141"/>
    </source>
</evidence>
<keyword evidence="5 6" id="KW-0472">Membrane</keyword>
<name>A0ABN7S210_OIKDI</name>
<keyword evidence="9" id="KW-1185">Reference proteome</keyword>
<dbReference type="InterPro" id="IPR050930">
    <property type="entry name" value="MFS_Vesicular_Transporter"/>
</dbReference>
<keyword evidence="2" id="KW-0813">Transport</keyword>